<dbReference type="Proteomes" id="UP000034491">
    <property type="component" value="Unassembled WGS sequence"/>
</dbReference>
<dbReference type="STRING" id="1549748.WH95_19775"/>
<comment type="caution">
    <text evidence="1">The sequence shown here is derived from an EMBL/GenBank/DDBJ whole genome shotgun (WGS) entry which is preliminary data.</text>
</comment>
<name>A0A0M2R439_9PROT</name>
<dbReference type="AlphaFoldDB" id="A0A0M2R439"/>
<sequence>MNKRNFVVTVKESNGDKSWLEVEMHEDIGLDAGKIIVMELPEGSQFDEAEKIANFLNNNLENFSIKTLHK</sequence>
<dbReference type="EMBL" id="LANI01000040">
    <property type="protein sequence ID" value="KKJ75179.1"/>
    <property type="molecule type" value="Genomic_DNA"/>
</dbReference>
<evidence type="ECO:0000313" key="2">
    <source>
        <dbReference type="Proteomes" id="UP000034491"/>
    </source>
</evidence>
<proteinExistence type="predicted"/>
<accession>A0A0M2R439</accession>
<reference evidence="1 2" key="1">
    <citation type="submission" date="2015-03" db="EMBL/GenBank/DDBJ databases">
        <title>Genome sequence of Kiloniella sp. P1-1, isolated from the gut microflora of Pacific white shrimp, Penaeus vannamei.</title>
        <authorList>
            <person name="Shao Z."/>
            <person name="Wang L."/>
            <person name="Li X."/>
        </authorList>
    </citation>
    <scope>NUCLEOTIDE SEQUENCE [LARGE SCALE GENOMIC DNA]</scope>
    <source>
        <strain evidence="1 2">P1-1</strain>
    </source>
</reference>
<protein>
    <submittedName>
        <fullName evidence="1">Uncharacterized protein</fullName>
    </submittedName>
</protein>
<organism evidence="1 2">
    <name type="scientific">Kiloniella litopenaei</name>
    <dbReference type="NCBI Taxonomy" id="1549748"/>
    <lineage>
        <taxon>Bacteria</taxon>
        <taxon>Pseudomonadati</taxon>
        <taxon>Pseudomonadota</taxon>
        <taxon>Alphaproteobacteria</taxon>
        <taxon>Rhodospirillales</taxon>
        <taxon>Kiloniellaceae</taxon>
        <taxon>Kiloniella</taxon>
    </lineage>
</organism>
<evidence type="ECO:0000313" key="1">
    <source>
        <dbReference type="EMBL" id="KKJ75179.1"/>
    </source>
</evidence>
<gene>
    <name evidence="1" type="ORF">WH95_19775</name>
</gene>
<keyword evidence="2" id="KW-1185">Reference proteome</keyword>
<dbReference type="RefSeq" id="WP_046510147.1">
    <property type="nucleotide sequence ID" value="NZ_LANI01000040.1"/>
</dbReference>